<sequence length="193" mass="20677">MAPGIPPVDTERLRLRCAEPRDAEALAALMSEAISARLASWPVPYTPLMAADRIAGVRMAAAALRSLPLVIERRADGAVLGWISISRAPGDDRTALITYWLGEAFQGEGYMREAAPAAIAHAFALMDVQRVRAAVQADNAPSLAVARRLGMTPLGEGRIWCPARGQEEACLWFELPRPAAQPAPPLTAAMEAQ</sequence>
<keyword evidence="2" id="KW-0012">Acyltransferase</keyword>
<dbReference type="InterPro" id="IPR051908">
    <property type="entry name" value="Ribosomal_N-acetyltransferase"/>
</dbReference>
<keyword evidence="2" id="KW-0808">Transferase</keyword>
<dbReference type="GO" id="GO:1990189">
    <property type="term" value="F:protein N-terminal-serine acetyltransferase activity"/>
    <property type="evidence" value="ECO:0007669"/>
    <property type="project" value="TreeGrafter"/>
</dbReference>
<dbReference type="RefSeq" id="WP_184480902.1">
    <property type="nucleotide sequence ID" value="NZ_JAAEDJ010000413.1"/>
</dbReference>
<feature type="domain" description="N-acetyltransferase" evidence="1">
    <location>
        <begin position="13"/>
        <end position="178"/>
    </location>
</feature>
<organism evidence="2 3">
    <name type="scientific">Neoroseomonas alkaliterrae</name>
    <dbReference type="NCBI Taxonomy" id="1452450"/>
    <lineage>
        <taxon>Bacteria</taxon>
        <taxon>Pseudomonadati</taxon>
        <taxon>Pseudomonadota</taxon>
        <taxon>Alphaproteobacteria</taxon>
        <taxon>Acetobacterales</taxon>
        <taxon>Acetobacteraceae</taxon>
        <taxon>Neoroseomonas</taxon>
    </lineage>
</organism>
<dbReference type="GO" id="GO:0008999">
    <property type="term" value="F:protein-N-terminal-alanine acetyltransferase activity"/>
    <property type="evidence" value="ECO:0007669"/>
    <property type="project" value="UniProtKB-EC"/>
</dbReference>
<dbReference type="PANTHER" id="PTHR43441:SF11">
    <property type="entry name" value="RIBOSOMAL-PROTEIN-SERINE ACETYLTRANSFERASE"/>
    <property type="match status" value="1"/>
</dbReference>
<protein>
    <submittedName>
        <fullName evidence="2">Ribosomal-protein-alanine N-acetyltransferase</fullName>
        <ecNumber evidence="2">2.3.1.267</ecNumber>
    </submittedName>
</protein>
<evidence type="ECO:0000259" key="1">
    <source>
        <dbReference type="PROSITE" id="PS51186"/>
    </source>
</evidence>
<evidence type="ECO:0000313" key="2">
    <source>
        <dbReference type="EMBL" id="MBB5688366.1"/>
    </source>
</evidence>
<dbReference type="SUPFAM" id="SSF55729">
    <property type="entry name" value="Acyl-CoA N-acyltransferases (Nat)"/>
    <property type="match status" value="1"/>
</dbReference>
<dbReference type="Pfam" id="PF13302">
    <property type="entry name" value="Acetyltransf_3"/>
    <property type="match status" value="1"/>
</dbReference>
<dbReference type="Gene3D" id="3.40.630.30">
    <property type="match status" value="1"/>
</dbReference>
<accession>A0A840XKE7</accession>
<dbReference type="PROSITE" id="PS51186">
    <property type="entry name" value="GNAT"/>
    <property type="match status" value="1"/>
</dbReference>
<dbReference type="AlphaFoldDB" id="A0A840XKE7"/>
<dbReference type="InterPro" id="IPR016181">
    <property type="entry name" value="Acyl_CoA_acyltransferase"/>
</dbReference>
<dbReference type="PANTHER" id="PTHR43441">
    <property type="entry name" value="RIBOSOMAL-PROTEIN-SERINE ACETYLTRANSFERASE"/>
    <property type="match status" value="1"/>
</dbReference>
<name>A0A840XKE7_9PROT</name>
<keyword evidence="3" id="KW-1185">Reference proteome</keyword>
<dbReference type="InterPro" id="IPR000182">
    <property type="entry name" value="GNAT_dom"/>
</dbReference>
<dbReference type="GO" id="GO:0005737">
    <property type="term" value="C:cytoplasm"/>
    <property type="evidence" value="ECO:0007669"/>
    <property type="project" value="TreeGrafter"/>
</dbReference>
<comment type="caution">
    <text evidence="2">The sequence shown here is derived from an EMBL/GenBank/DDBJ whole genome shotgun (WGS) entry which is preliminary data.</text>
</comment>
<evidence type="ECO:0000313" key="3">
    <source>
        <dbReference type="Proteomes" id="UP000562254"/>
    </source>
</evidence>
<dbReference type="Proteomes" id="UP000562254">
    <property type="component" value="Unassembled WGS sequence"/>
</dbReference>
<gene>
    <name evidence="2" type="ORF">FHS88_000476</name>
</gene>
<dbReference type="EMBL" id="JACIJE010000001">
    <property type="protein sequence ID" value="MBB5688366.1"/>
    <property type="molecule type" value="Genomic_DNA"/>
</dbReference>
<dbReference type="EC" id="2.3.1.267" evidence="2"/>
<reference evidence="2 3" key="1">
    <citation type="submission" date="2020-08" db="EMBL/GenBank/DDBJ databases">
        <title>Genomic Encyclopedia of Type Strains, Phase IV (KMG-IV): sequencing the most valuable type-strain genomes for metagenomic binning, comparative biology and taxonomic classification.</title>
        <authorList>
            <person name="Goeker M."/>
        </authorList>
    </citation>
    <scope>NUCLEOTIDE SEQUENCE [LARGE SCALE GENOMIC DNA]</scope>
    <source>
        <strain evidence="2 3">DSM 25895</strain>
    </source>
</reference>
<proteinExistence type="predicted"/>